<comment type="caution">
    <text evidence="1">The sequence shown here is derived from an EMBL/GenBank/DDBJ whole genome shotgun (WGS) entry which is preliminary data.</text>
</comment>
<organism evidence="1 2">
    <name type="scientific">Pseudomonas syringae pv. actinidiae</name>
    <dbReference type="NCBI Taxonomy" id="103796"/>
    <lineage>
        <taxon>Bacteria</taxon>
        <taxon>Pseudomonadati</taxon>
        <taxon>Pseudomonadota</taxon>
        <taxon>Gammaproteobacteria</taxon>
        <taxon>Pseudomonadales</taxon>
        <taxon>Pseudomonadaceae</taxon>
        <taxon>Pseudomonas</taxon>
        <taxon>Pseudomonas syringae</taxon>
    </lineage>
</organism>
<name>A0A2V0QRI4_PSESF</name>
<dbReference type="RefSeq" id="WP_020328700.1">
    <property type="nucleotide sequence ID" value="NZ_AP019411.1"/>
</dbReference>
<gene>
    <name evidence="1" type="ORF">KPSA1_06310</name>
</gene>
<evidence type="ECO:0000313" key="2">
    <source>
        <dbReference type="Proteomes" id="UP000247480"/>
    </source>
</evidence>
<dbReference type="InterPro" id="IPR036887">
    <property type="entry name" value="HTH_APSES_sf"/>
</dbReference>
<proteinExistence type="predicted"/>
<reference evidence="1 2" key="1">
    <citation type="submission" date="2018-04" db="EMBL/GenBank/DDBJ databases">
        <title>Draft genome sequence of Pseudomonas syringae pv. actinidiae biovar 1 strains isolated from kiwifruit in Kagawa prefecture.</title>
        <authorList>
            <person name="Tabuchi M."/>
            <person name="Saito M."/>
            <person name="Fujiwara S."/>
            <person name="Sasa N."/>
            <person name="Akimitsu K."/>
            <person name="Gomi K."/>
            <person name="Konishi-Sugita S."/>
            <person name="Hamano K."/>
            <person name="Kataoka I."/>
        </authorList>
    </citation>
    <scope>NUCLEOTIDE SEQUENCE [LARGE SCALE GENOMIC DNA]</scope>
    <source>
        <strain evidence="1 2">MAFF212206</strain>
    </source>
</reference>
<dbReference type="Pfam" id="PF04383">
    <property type="entry name" value="KilA-N"/>
    <property type="match status" value="1"/>
</dbReference>
<dbReference type="InterPro" id="IPR018004">
    <property type="entry name" value="KilA/APSES_HTH"/>
</dbReference>
<dbReference type="InterPro" id="IPR017880">
    <property type="entry name" value="KilA_N"/>
</dbReference>
<dbReference type="SUPFAM" id="SSF54616">
    <property type="entry name" value="DNA-binding domain of Mlu1-box binding protein MBP1"/>
    <property type="match status" value="1"/>
</dbReference>
<dbReference type="EMBL" id="BGJZ01000320">
    <property type="protein sequence ID" value="GBH12835.1"/>
    <property type="molecule type" value="Genomic_DNA"/>
</dbReference>
<accession>A0A2V0QRI4</accession>
<dbReference type="Proteomes" id="UP000247480">
    <property type="component" value="Unassembled WGS sequence"/>
</dbReference>
<dbReference type="AlphaFoldDB" id="A0A2V0QRI4"/>
<sequence length="181" mass="20344">MNNVIPFDYQGREIRFSSEGWIDATDAARKFAKRPADWLRLPSSQSYLKALAKALGVETEVGKSHFGLVLTIRGGKSQGSWIHPKLAVAFARWLEDDFAVWCDLQIDALLRGDQSAIARFHRACKKFDDCKSLASDSGRNLNAWRREKPGLICEIERGRELLQMTLGLNHPTQSSDQQALA</sequence>
<evidence type="ECO:0000313" key="1">
    <source>
        <dbReference type="EMBL" id="GBH12835.1"/>
    </source>
</evidence>
<dbReference type="GO" id="GO:0003677">
    <property type="term" value="F:DNA binding"/>
    <property type="evidence" value="ECO:0007669"/>
    <property type="project" value="InterPro"/>
</dbReference>
<dbReference type="SMART" id="SM01252">
    <property type="entry name" value="KilA-N"/>
    <property type="match status" value="1"/>
</dbReference>
<protein>
    <submittedName>
        <fullName evidence="1">Succinate dehydrogenase/fumarate reductase</fullName>
    </submittedName>
</protein>
<dbReference type="PROSITE" id="PS51301">
    <property type="entry name" value="KILA_N"/>
    <property type="match status" value="1"/>
</dbReference>